<dbReference type="Pfam" id="PF03466">
    <property type="entry name" value="LysR_substrate"/>
    <property type="match status" value="1"/>
</dbReference>
<reference evidence="6" key="1">
    <citation type="submission" date="2023-06" db="EMBL/GenBank/DDBJ databases">
        <authorList>
            <person name="Zhang S."/>
        </authorList>
    </citation>
    <scope>NUCLEOTIDE SEQUENCE</scope>
    <source>
        <strain evidence="6">SG2303</strain>
    </source>
</reference>
<name>A0ABT7XSE6_9NEIS</name>
<proteinExistence type="inferred from homology"/>
<evidence type="ECO:0000313" key="7">
    <source>
        <dbReference type="Proteomes" id="UP001168540"/>
    </source>
</evidence>
<keyword evidence="7" id="KW-1185">Reference proteome</keyword>
<dbReference type="InterPro" id="IPR058163">
    <property type="entry name" value="LysR-type_TF_proteobact-type"/>
</dbReference>
<evidence type="ECO:0000256" key="1">
    <source>
        <dbReference type="ARBA" id="ARBA00009437"/>
    </source>
</evidence>
<evidence type="ECO:0000259" key="5">
    <source>
        <dbReference type="PROSITE" id="PS50931"/>
    </source>
</evidence>
<dbReference type="Pfam" id="PF00126">
    <property type="entry name" value="HTH_1"/>
    <property type="match status" value="1"/>
</dbReference>
<accession>A0ABT7XSE6</accession>
<dbReference type="InterPro" id="IPR000847">
    <property type="entry name" value="LysR_HTH_N"/>
</dbReference>
<dbReference type="InterPro" id="IPR036390">
    <property type="entry name" value="WH_DNA-bd_sf"/>
</dbReference>
<dbReference type="Gene3D" id="1.10.10.10">
    <property type="entry name" value="Winged helix-like DNA-binding domain superfamily/Winged helix DNA-binding domain"/>
    <property type="match status" value="1"/>
</dbReference>
<comment type="similarity">
    <text evidence="1">Belongs to the LysR transcriptional regulatory family.</text>
</comment>
<dbReference type="CDD" id="cd08422">
    <property type="entry name" value="PBP2_CrgA_like"/>
    <property type="match status" value="1"/>
</dbReference>
<dbReference type="InterPro" id="IPR036388">
    <property type="entry name" value="WH-like_DNA-bd_sf"/>
</dbReference>
<keyword evidence="4" id="KW-0804">Transcription</keyword>
<protein>
    <submittedName>
        <fullName evidence="6">LysR family transcriptional regulator</fullName>
    </submittedName>
</protein>
<dbReference type="PANTHER" id="PTHR30537">
    <property type="entry name" value="HTH-TYPE TRANSCRIPTIONAL REGULATOR"/>
    <property type="match status" value="1"/>
</dbReference>
<dbReference type="SUPFAM" id="SSF46785">
    <property type="entry name" value="Winged helix' DNA-binding domain"/>
    <property type="match status" value="1"/>
</dbReference>
<evidence type="ECO:0000256" key="2">
    <source>
        <dbReference type="ARBA" id="ARBA00023015"/>
    </source>
</evidence>
<dbReference type="PANTHER" id="PTHR30537:SF30">
    <property type="entry name" value="TRANSCRIPTIONAL REGULATOR-RELATED"/>
    <property type="match status" value="1"/>
</dbReference>
<evidence type="ECO:0000256" key="4">
    <source>
        <dbReference type="ARBA" id="ARBA00023163"/>
    </source>
</evidence>
<dbReference type="InterPro" id="IPR005119">
    <property type="entry name" value="LysR_subst-bd"/>
</dbReference>
<organism evidence="6 7">
    <name type="scientific">Crenobacter oryzisoli</name>
    <dbReference type="NCBI Taxonomy" id="3056844"/>
    <lineage>
        <taxon>Bacteria</taxon>
        <taxon>Pseudomonadati</taxon>
        <taxon>Pseudomonadota</taxon>
        <taxon>Betaproteobacteria</taxon>
        <taxon>Neisseriales</taxon>
        <taxon>Neisseriaceae</taxon>
        <taxon>Crenobacter</taxon>
    </lineage>
</organism>
<evidence type="ECO:0000313" key="6">
    <source>
        <dbReference type="EMBL" id="MDN0076708.1"/>
    </source>
</evidence>
<dbReference type="RefSeq" id="WP_289831356.1">
    <property type="nucleotide sequence ID" value="NZ_JAUEDK010000040.1"/>
</dbReference>
<sequence length="347" mass="38914">MEDLLYIERINKIRLTSMSDDRELDSQVRMAMPLQPGTGERIELMLTFLRIVEAGSLSAAAVQLGTTQPTISRRLQMLERSLGLRLLQRTTHTMRLTQDGERCYERAKELLAGWARFESELKGAREEPEGILRVIVPHAFGQERLIGPLARYLRQHAGMSVEWLLHDDRAIQDYIAAGIDCAIQVGEVTDPGLVAIALAQVPRIVVAAPDLLNGRPVPQDAAELVELPWLALRTFYRNEVLLTHSVTRKRKRISIKPRFSTDSLYALRSAAMQGVGVGIGSHWVMTEALASGQLIQLTPEWQAEPLPVSLVYPYARFYPARLRRFIDLIRAEAGVIFGGMNEDGAIR</sequence>
<gene>
    <name evidence="6" type="ORF">QU481_17765</name>
</gene>
<comment type="caution">
    <text evidence="6">The sequence shown here is derived from an EMBL/GenBank/DDBJ whole genome shotgun (WGS) entry which is preliminary data.</text>
</comment>
<keyword evidence="3" id="KW-0238">DNA-binding</keyword>
<dbReference type="PRINTS" id="PR00039">
    <property type="entry name" value="HTHLYSR"/>
</dbReference>
<dbReference type="EMBL" id="JAUEDK010000040">
    <property type="protein sequence ID" value="MDN0076708.1"/>
    <property type="molecule type" value="Genomic_DNA"/>
</dbReference>
<feature type="domain" description="HTH lysR-type" evidence="5">
    <location>
        <begin position="40"/>
        <end position="97"/>
    </location>
</feature>
<keyword evidence="2" id="KW-0805">Transcription regulation</keyword>
<dbReference type="Proteomes" id="UP001168540">
    <property type="component" value="Unassembled WGS sequence"/>
</dbReference>
<evidence type="ECO:0000256" key="3">
    <source>
        <dbReference type="ARBA" id="ARBA00023125"/>
    </source>
</evidence>
<dbReference type="SUPFAM" id="SSF53850">
    <property type="entry name" value="Periplasmic binding protein-like II"/>
    <property type="match status" value="1"/>
</dbReference>
<dbReference type="Gene3D" id="3.40.190.290">
    <property type="match status" value="1"/>
</dbReference>
<dbReference type="PROSITE" id="PS50931">
    <property type="entry name" value="HTH_LYSR"/>
    <property type="match status" value="1"/>
</dbReference>